<dbReference type="Gene3D" id="3.40.630.30">
    <property type="match status" value="1"/>
</dbReference>
<dbReference type="PANTHER" id="PTHR43877">
    <property type="entry name" value="AMINOALKYLPHOSPHONATE N-ACETYLTRANSFERASE-RELATED-RELATED"/>
    <property type="match status" value="1"/>
</dbReference>
<dbReference type="InterPro" id="IPR050832">
    <property type="entry name" value="Bact_Acetyltransf"/>
</dbReference>
<reference evidence="4 5" key="1">
    <citation type="submission" date="2021-03" db="EMBL/GenBank/DDBJ databases">
        <title>Novel species identification of genus Shewanella.</title>
        <authorList>
            <person name="Liu G."/>
            <person name="Zhang Q."/>
        </authorList>
    </citation>
    <scope>NUCLEOTIDE SEQUENCE [LARGE SCALE GENOMIC DNA]</scope>
    <source>
        <strain evidence="4 5">FJAT-51800</strain>
    </source>
</reference>
<evidence type="ECO:0000313" key="4">
    <source>
        <dbReference type="EMBL" id="QSX33076.1"/>
    </source>
</evidence>
<dbReference type="PANTHER" id="PTHR43877:SF2">
    <property type="entry name" value="AMINOALKYLPHOSPHONATE N-ACETYLTRANSFERASE-RELATED"/>
    <property type="match status" value="1"/>
</dbReference>
<dbReference type="SUPFAM" id="SSF55729">
    <property type="entry name" value="Acyl-CoA N-acyltransferases (Nat)"/>
    <property type="match status" value="1"/>
</dbReference>
<gene>
    <name evidence="4" type="ORF">JYB87_15290</name>
</gene>
<protein>
    <submittedName>
        <fullName evidence="4">GNAT family N-acetyltransferase</fullName>
    </submittedName>
</protein>
<name>A0ABX7QNM9_9GAMM</name>
<keyword evidence="2" id="KW-0012">Acyltransferase</keyword>
<dbReference type="InterPro" id="IPR000182">
    <property type="entry name" value="GNAT_dom"/>
</dbReference>
<keyword evidence="5" id="KW-1185">Reference proteome</keyword>
<sequence>MNIRKLQRLDADEVWELRNAAILQGCAKVYDAKTLQIWTPYETPAGFAELVARGFYGIEIDAELVAVGMLDEDSNKIEGLFVLPSFMGQGLGQQLLTHLEQLAQSRRIKSLTLDASLNAVNFYQRCGYRIVRHETYHSPAGISLPSVLMEKSLK</sequence>
<evidence type="ECO:0000256" key="1">
    <source>
        <dbReference type="ARBA" id="ARBA00022679"/>
    </source>
</evidence>
<evidence type="ECO:0000256" key="2">
    <source>
        <dbReference type="ARBA" id="ARBA00023315"/>
    </source>
</evidence>
<dbReference type="RefSeq" id="WP_207354312.1">
    <property type="nucleotide sequence ID" value="NZ_CP071503.1"/>
</dbReference>
<keyword evidence="1" id="KW-0808">Transferase</keyword>
<organism evidence="4 5">
    <name type="scientific">Shewanella avicenniae</name>
    <dbReference type="NCBI Taxonomy" id="2814294"/>
    <lineage>
        <taxon>Bacteria</taxon>
        <taxon>Pseudomonadati</taxon>
        <taxon>Pseudomonadota</taxon>
        <taxon>Gammaproteobacteria</taxon>
        <taxon>Alteromonadales</taxon>
        <taxon>Shewanellaceae</taxon>
        <taxon>Shewanella</taxon>
    </lineage>
</organism>
<feature type="domain" description="N-acetyltransferase" evidence="3">
    <location>
        <begin position="1"/>
        <end position="154"/>
    </location>
</feature>
<proteinExistence type="predicted"/>
<evidence type="ECO:0000259" key="3">
    <source>
        <dbReference type="PROSITE" id="PS51186"/>
    </source>
</evidence>
<dbReference type="Pfam" id="PF13673">
    <property type="entry name" value="Acetyltransf_10"/>
    <property type="match status" value="1"/>
</dbReference>
<accession>A0ABX7QNM9</accession>
<evidence type="ECO:0000313" key="5">
    <source>
        <dbReference type="Proteomes" id="UP000662770"/>
    </source>
</evidence>
<dbReference type="InterPro" id="IPR016181">
    <property type="entry name" value="Acyl_CoA_acyltransferase"/>
</dbReference>
<dbReference type="CDD" id="cd04301">
    <property type="entry name" value="NAT_SF"/>
    <property type="match status" value="1"/>
</dbReference>
<dbReference type="EMBL" id="CP071503">
    <property type="protein sequence ID" value="QSX33076.1"/>
    <property type="molecule type" value="Genomic_DNA"/>
</dbReference>
<dbReference type="Proteomes" id="UP000662770">
    <property type="component" value="Chromosome"/>
</dbReference>
<dbReference type="PROSITE" id="PS51186">
    <property type="entry name" value="GNAT"/>
    <property type="match status" value="1"/>
</dbReference>